<dbReference type="STRING" id="145857.GA0070616_0100"/>
<dbReference type="Pfam" id="PF00106">
    <property type="entry name" value="adh_short"/>
    <property type="match status" value="1"/>
</dbReference>
<dbReference type="PANTHER" id="PTHR43157:SF31">
    <property type="entry name" value="PHOSPHATIDYLINOSITOL-GLYCAN BIOSYNTHESIS CLASS F PROTEIN"/>
    <property type="match status" value="1"/>
</dbReference>
<gene>
    <name evidence="3" type="ORF">GA0070616_0100</name>
</gene>
<evidence type="ECO:0000313" key="3">
    <source>
        <dbReference type="EMBL" id="SCL13017.1"/>
    </source>
</evidence>
<keyword evidence="1" id="KW-0560">Oxidoreductase</keyword>
<accession>A0A1C6R7Z2</accession>
<protein>
    <submittedName>
        <fullName evidence="3">NAD(P)-dependent dehydrogenase, short-chain alcohol dehydrogenase family</fullName>
    </submittedName>
</protein>
<dbReference type="Proteomes" id="UP000199699">
    <property type="component" value="Unassembled WGS sequence"/>
</dbReference>
<dbReference type="EMBL" id="FMHT01000002">
    <property type="protein sequence ID" value="SCL13017.1"/>
    <property type="molecule type" value="Genomic_DNA"/>
</dbReference>
<dbReference type="PRINTS" id="PR00081">
    <property type="entry name" value="GDHRDH"/>
</dbReference>
<dbReference type="PRINTS" id="PR00080">
    <property type="entry name" value="SDRFAMILY"/>
</dbReference>
<evidence type="ECO:0000256" key="2">
    <source>
        <dbReference type="RuleBase" id="RU000363"/>
    </source>
</evidence>
<comment type="similarity">
    <text evidence="2">Belongs to the short-chain dehydrogenases/reductases (SDR) family.</text>
</comment>
<dbReference type="InterPro" id="IPR036291">
    <property type="entry name" value="NAD(P)-bd_dom_sf"/>
</dbReference>
<reference evidence="3 4" key="1">
    <citation type="submission" date="2016-06" db="EMBL/GenBank/DDBJ databases">
        <authorList>
            <person name="Kjaerup R.B."/>
            <person name="Dalgaard T.S."/>
            <person name="Juul-Madsen H.R."/>
        </authorList>
    </citation>
    <scope>NUCLEOTIDE SEQUENCE [LARGE SCALE GENOMIC DNA]</scope>
    <source>
        <strain evidence="3 4">DSM 43818</strain>
    </source>
</reference>
<dbReference type="PANTHER" id="PTHR43157">
    <property type="entry name" value="PHOSPHATIDYLINOSITOL-GLYCAN BIOSYNTHESIS CLASS F PROTEIN-RELATED"/>
    <property type="match status" value="1"/>
</dbReference>
<dbReference type="SUPFAM" id="SSF51735">
    <property type="entry name" value="NAD(P)-binding Rossmann-fold domains"/>
    <property type="match status" value="1"/>
</dbReference>
<keyword evidence="4" id="KW-1185">Reference proteome</keyword>
<sequence>MAVVTGANGGTGYHVARLLAASGATVIMACRHYGRMAAAASAIEAVRPNVTIRRVRMDLGNLGSVRDAASQILDDHGRLDILVNNAGLMGAPRWDTFDGVEMHFGVNHLGHFAFTGLLLPALLASPDARIVTVSSMAHHVARLDPADWPSPRVYNPYRAYAASKLANLLFSYELHRRLAAVGVPGRSIACHPGWSDTQLLASARRYGGRSAVILGLRMLASVVAQPAWEGARPMLAAATRDVPSGSYLGPSRWWHTRGPAGADRSSDASHDEEAARRLWDISTELTGVDLSTALMTAVPGTGSAPGAGEDRRVR</sequence>
<dbReference type="InterPro" id="IPR002347">
    <property type="entry name" value="SDR_fam"/>
</dbReference>
<proteinExistence type="inferred from homology"/>
<name>A0A1C6R7Z2_9ACTN</name>
<evidence type="ECO:0000313" key="4">
    <source>
        <dbReference type="Proteomes" id="UP000199699"/>
    </source>
</evidence>
<dbReference type="Gene3D" id="3.40.50.720">
    <property type="entry name" value="NAD(P)-binding Rossmann-like Domain"/>
    <property type="match status" value="1"/>
</dbReference>
<dbReference type="NCBIfam" id="NF004846">
    <property type="entry name" value="PRK06197.1"/>
    <property type="match status" value="1"/>
</dbReference>
<dbReference type="GO" id="GO:0016491">
    <property type="term" value="F:oxidoreductase activity"/>
    <property type="evidence" value="ECO:0007669"/>
    <property type="project" value="UniProtKB-KW"/>
</dbReference>
<dbReference type="AlphaFoldDB" id="A0A1C6R7Z2"/>
<evidence type="ECO:0000256" key="1">
    <source>
        <dbReference type="ARBA" id="ARBA00023002"/>
    </source>
</evidence>
<organism evidence="3 4">
    <name type="scientific">Micromonospora nigra</name>
    <dbReference type="NCBI Taxonomy" id="145857"/>
    <lineage>
        <taxon>Bacteria</taxon>
        <taxon>Bacillati</taxon>
        <taxon>Actinomycetota</taxon>
        <taxon>Actinomycetes</taxon>
        <taxon>Micromonosporales</taxon>
        <taxon>Micromonosporaceae</taxon>
        <taxon>Micromonospora</taxon>
    </lineage>
</organism>